<dbReference type="Proteomes" id="UP000799771">
    <property type="component" value="Unassembled WGS sequence"/>
</dbReference>
<protein>
    <submittedName>
        <fullName evidence="2">Uncharacterized protein</fullName>
    </submittedName>
</protein>
<gene>
    <name evidence="2" type="ORF">P153DRAFT_369667</name>
</gene>
<evidence type="ECO:0000256" key="1">
    <source>
        <dbReference type="SAM" id="Phobius"/>
    </source>
</evidence>
<proteinExistence type="predicted"/>
<feature type="transmembrane region" description="Helical" evidence="1">
    <location>
        <begin position="174"/>
        <end position="197"/>
    </location>
</feature>
<dbReference type="OrthoDB" id="3792378at2759"/>
<accession>A0A6A6A3Z6</accession>
<organism evidence="2 3">
    <name type="scientific">Dothidotthia symphoricarpi CBS 119687</name>
    <dbReference type="NCBI Taxonomy" id="1392245"/>
    <lineage>
        <taxon>Eukaryota</taxon>
        <taxon>Fungi</taxon>
        <taxon>Dikarya</taxon>
        <taxon>Ascomycota</taxon>
        <taxon>Pezizomycotina</taxon>
        <taxon>Dothideomycetes</taxon>
        <taxon>Pleosporomycetidae</taxon>
        <taxon>Pleosporales</taxon>
        <taxon>Dothidotthiaceae</taxon>
        <taxon>Dothidotthia</taxon>
    </lineage>
</organism>
<keyword evidence="1" id="KW-0472">Membrane</keyword>
<evidence type="ECO:0000313" key="3">
    <source>
        <dbReference type="Proteomes" id="UP000799771"/>
    </source>
</evidence>
<keyword evidence="1" id="KW-0812">Transmembrane</keyword>
<dbReference type="RefSeq" id="XP_033520029.1">
    <property type="nucleotide sequence ID" value="XM_033668835.1"/>
</dbReference>
<sequence length="662" mass="71383">MAHKASSLPAASASQPYEPITMTHEPATHEKGTTLISATVAPATSCQPRSFAQVWSASQVLVTAAIPAVALVAWLVCIHANPRIFDTFAGEKIGGHFSQAEAKAIDIITGAILAPLFMASLNYIWFANARVSVVNEQQRRAIPLRTLVTASGTSGGNYDLFQLRDLLQGKTWRLFLLGLLTLLSAVSRSALSNIIAYEAFSENVPSHASTLRVQRDLAIDGAFLGPAGLLYPSSSLISLDLYDFSDSQNAQVAKEMVSLLTGLSYENAASKLTNGTYVGINATSQSLDSLPLTVVEIDNVPAYRLSVDCAPDLPTSISVLQPLSLINTQIELMLNTTSISNNTLFQANYPGVPEDIQTYDGDGYSYAGFSLGSLEAYLGHLQRFNMTNDTSPSIYGDVGFRAFNMTGAALGFTGTQSTMSVSGIRCMLYRERGLLNYTRASSNSSSTSTWTISSTHFDNDQEKSSIPSMLAHFQWSNLNFHAPGAVIPGLGPALSNSMTGLHAATTANDTFTDFALNFLYASGEAQRILYEVAATSTNSSKNLHDYYVDVPGFITQQQYRITYVPSILLLGLLCLLAASIVTAAMAAYVRNSDSARAHRRVDVVRLLVDSVSGLQDSRDEWARIAQKGNGDLDTWAVGYKVRYSRVDDDGGTVQIVLDKHEG</sequence>
<reference evidence="2" key="1">
    <citation type="journal article" date="2020" name="Stud. Mycol.">
        <title>101 Dothideomycetes genomes: a test case for predicting lifestyles and emergence of pathogens.</title>
        <authorList>
            <person name="Haridas S."/>
            <person name="Albert R."/>
            <person name="Binder M."/>
            <person name="Bloem J."/>
            <person name="Labutti K."/>
            <person name="Salamov A."/>
            <person name="Andreopoulos B."/>
            <person name="Baker S."/>
            <person name="Barry K."/>
            <person name="Bills G."/>
            <person name="Bluhm B."/>
            <person name="Cannon C."/>
            <person name="Castanera R."/>
            <person name="Culley D."/>
            <person name="Daum C."/>
            <person name="Ezra D."/>
            <person name="Gonzalez J."/>
            <person name="Henrissat B."/>
            <person name="Kuo A."/>
            <person name="Liang C."/>
            <person name="Lipzen A."/>
            <person name="Lutzoni F."/>
            <person name="Magnuson J."/>
            <person name="Mondo S."/>
            <person name="Nolan M."/>
            <person name="Ohm R."/>
            <person name="Pangilinan J."/>
            <person name="Park H.-J."/>
            <person name="Ramirez L."/>
            <person name="Alfaro M."/>
            <person name="Sun H."/>
            <person name="Tritt A."/>
            <person name="Yoshinaga Y."/>
            <person name="Zwiers L.-H."/>
            <person name="Turgeon B."/>
            <person name="Goodwin S."/>
            <person name="Spatafora J."/>
            <person name="Crous P."/>
            <person name="Grigoriev I."/>
        </authorList>
    </citation>
    <scope>NUCLEOTIDE SEQUENCE</scope>
    <source>
        <strain evidence="2">CBS 119687</strain>
    </source>
</reference>
<feature type="transmembrane region" description="Helical" evidence="1">
    <location>
        <begin position="567"/>
        <end position="589"/>
    </location>
</feature>
<dbReference type="EMBL" id="ML977515">
    <property type="protein sequence ID" value="KAF2125637.1"/>
    <property type="molecule type" value="Genomic_DNA"/>
</dbReference>
<keyword evidence="1" id="KW-1133">Transmembrane helix</keyword>
<evidence type="ECO:0000313" key="2">
    <source>
        <dbReference type="EMBL" id="KAF2125637.1"/>
    </source>
</evidence>
<keyword evidence="3" id="KW-1185">Reference proteome</keyword>
<dbReference type="GeneID" id="54409267"/>
<feature type="transmembrane region" description="Helical" evidence="1">
    <location>
        <begin position="57"/>
        <end position="78"/>
    </location>
</feature>
<dbReference type="AlphaFoldDB" id="A0A6A6A3Z6"/>
<name>A0A6A6A3Z6_9PLEO</name>